<protein>
    <submittedName>
        <fullName evidence="2">Uncharacterized protein</fullName>
    </submittedName>
</protein>
<name>A0A0C2XPY1_SERVB</name>
<evidence type="ECO:0000256" key="1">
    <source>
        <dbReference type="SAM" id="MobiDB-lite"/>
    </source>
</evidence>
<feature type="region of interest" description="Disordered" evidence="1">
    <location>
        <begin position="56"/>
        <end position="82"/>
    </location>
</feature>
<dbReference type="Proteomes" id="UP000054097">
    <property type="component" value="Unassembled WGS sequence"/>
</dbReference>
<gene>
    <name evidence="2" type="ORF">M408DRAFT_21811</name>
</gene>
<evidence type="ECO:0000313" key="2">
    <source>
        <dbReference type="EMBL" id="KIM31017.1"/>
    </source>
</evidence>
<accession>A0A0C2XPY1</accession>
<feature type="compositionally biased region" description="Low complexity" evidence="1">
    <location>
        <begin position="283"/>
        <end position="292"/>
    </location>
</feature>
<dbReference type="HOGENOM" id="CLU_008090_0_0_1"/>
<organism evidence="2 3">
    <name type="scientific">Serendipita vermifera MAFF 305830</name>
    <dbReference type="NCBI Taxonomy" id="933852"/>
    <lineage>
        <taxon>Eukaryota</taxon>
        <taxon>Fungi</taxon>
        <taxon>Dikarya</taxon>
        <taxon>Basidiomycota</taxon>
        <taxon>Agaricomycotina</taxon>
        <taxon>Agaricomycetes</taxon>
        <taxon>Sebacinales</taxon>
        <taxon>Serendipitaceae</taxon>
        <taxon>Serendipita</taxon>
    </lineage>
</organism>
<reference evidence="3" key="2">
    <citation type="submission" date="2015-01" db="EMBL/GenBank/DDBJ databases">
        <title>Evolutionary Origins and Diversification of the Mycorrhizal Mutualists.</title>
        <authorList>
            <consortium name="DOE Joint Genome Institute"/>
            <consortium name="Mycorrhizal Genomics Consortium"/>
            <person name="Kohler A."/>
            <person name="Kuo A."/>
            <person name="Nagy L.G."/>
            <person name="Floudas D."/>
            <person name="Copeland A."/>
            <person name="Barry K.W."/>
            <person name="Cichocki N."/>
            <person name="Veneault-Fourrey C."/>
            <person name="LaButti K."/>
            <person name="Lindquist E.A."/>
            <person name="Lipzen A."/>
            <person name="Lundell T."/>
            <person name="Morin E."/>
            <person name="Murat C."/>
            <person name="Riley R."/>
            <person name="Ohm R."/>
            <person name="Sun H."/>
            <person name="Tunlid A."/>
            <person name="Henrissat B."/>
            <person name="Grigoriev I.V."/>
            <person name="Hibbett D.S."/>
            <person name="Martin F."/>
        </authorList>
    </citation>
    <scope>NUCLEOTIDE SEQUENCE [LARGE SCALE GENOMIC DNA]</scope>
    <source>
        <strain evidence="3">MAFF 305830</strain>
    </source>
</reference>
<keyword evidence="3" id="KW-1185">Reference proteome</keyword>
<dbReference type="AlphaFoldDB" id="A0A0C2XPY1"/>
<feature type="compositionally biased region" description="Low complexity" evidence="1">
    <location>
        <begin position="64"/>
        <end position="82"/>
    </location>
</feature>
<feature type="compositionally biased region" description="Acidic residues" evidence="1">
    <location>
        <begin position="346"/>
        <end position="356"/>
    </location>
</feature>
<reference evidence="2 3" key="1">
    <citation type="submission" date="2014-04" db="EMBL/GenBank/DDBJ databases">
        <authorList>
            <consortium name="DOE Joint Genome Institute"/>
            <person name="Kuo A."/>
            <person name="Zuccaro A."/>
            <person name="Kohler A."/>
            <person name="Nagy L.G."/>
            <person name="Floudas D."/>
            <person name="Copeland A."/>
            <person name="Barry K.W."/>
            <person name="Cichocki N."/>
            <person name="Veneault-Fourrey C."/>
            <person name="LaButti K."/>
            <person name="Lindquist E.A."/>
            <person name="Lipzen A."/>
            <person name="Lundell T."/>
            <person name="Morin E."/>
            <person name="Murat C."/>
            <person name="Sun H."/>
            <person name="Tunlid A."/>
            <person name="Henrissat B."/>
            <person name="Grigoriev I.V."/>
            <person name="Hibbett D.S."/>
            <person name="Martin F."/>
            <person name="Nordberg H.P."/>
            <person name="Cantor M.N."/>
            <person name="Hua S.X."/>
        </authorList>
    </citation>
    <scope>NUCLEOTIDE SEQUENCE [LARGE SCALE GENOMIC DNA]</scope>
    <source>
        <strain evidence="2 3">MAFF 305830</strain>
    </source>
</reference>
<proteinExistence type="predicted"/>
<sequence length="478" mass="52494">MTVKRVESSPALKTKRSTKFRPSATESFVIVKPPPTVSAHHPLNLQIQYIPPAAVETTRRRKTSISSTSEVSGSETSSSSRSGRIVPLYNLHTHSHNLLSNSIHDAGTDAKIAKFHKQGVEIVNVGVFAPVEAWACSTSLLDPEDAPATCASSSFVDLPVMPEPLPVEQPLPQPRKLLGKFFHGKPAPAPIVPVPELSPSPFPNYHPTYVLPPVLGTTPTLFSRIVPPQGRAVAHTWMCKKWSKVDEGEDWFTQAMQFIGNEKCPVDIRVEWSRRRDGDASSRKSSSMSNLRAEADADVPPVPSLPIPASDDKRRLSTTNLTIPIAPLFTRKKRSAGSSTGRTSDVSDESDPEDSEVPWVCTVVIRPSHSRTHNAPPVTDEKQTTPLRLKVASLAPALHHPKVVAQLKMQYPLPDVDLWNADLMPRKYTESGEPERAPEGRHILTGEEIKDIVCSTVLWVVVREGFSGLSKKVKPRQS</sequence>
<evidence type="ECO:0000313" key="3">
    <source>
        <dbReference type="Proteomes" id="UP000054097"/>
    </source>
</evidence>
<feature type="region of interest" description="Disordered" evidence="1">
    <location>
        <begin position="274"/>
        <end position="316"/>
    </location>
</feature>
<dbReference type="EMBL" id="KN824283">
    <property type="protein sequence ID" value="KIM31017.1"/>
    <property type="molecule type" value="Genomic_DNA"/>
</dbReference>
<feature type="region of interest" description="Disordered" evidence="1">
    <location>
        <begin position="332"/>
        <end position="356"/>
    </location>
</feature>
<dbReference type="OrthoDB" id="2590746at2759"/>